<dbReference type="CDD" id="cd04645">
    <property type="entry name" value="LbH_gamma_CA_like"/>
    <property type="match status" value="1"/>
</dbReference>
<dbReference type="InterPro" id="IPR011004">
    <property type="entry name" value="Trimer_LpxA-like_sf"/>
</dbReference>
<protein>
    <submittedName>
        <fullName evidence="1">Gamma carbonic anhydrase family protein</fullName>
    </submittedName>
</protein>
<reference evidence="1" key="1">
    <citation type="submission" date="2022-06" db="EMBL/GenBank/DDBJ databases">
        <title>Isolation and Genomics of Futiania mangrovii gen. nov., sp. nov., a Rare and Metabolically-versatile member in the Class Alphaproteobacteria.</title>
        <authorList>
            <person name="Liu L."/>
            <person name="Huang W.-C."/>
            <person name="Pan J."/>
            <person name="Li J."/>
            <person name="Huang Y."/>
            <person name="Du H."/>
            <person name="Liu Y."/>
            <person name="Li M."/>
        </authorList>
    </citation>
    <scope>NUCLEOTIDE SEQUENCE</scope>
    <source>
        <strain evidence="1">FT118</strain>
    </source>
</reference>
<comment type="caution">
    <text evidence="1">The sequence shown here is derived from an EMBL/GenBank/DDBJ whole genome shotgun (WGS) entry which is preliminary data.</text>
</comment>
<dbReference type="PANTHER" id="PTHR13061">
    <property type="entry name" value="DYNACTIN SUBUNIT P25"/>
    <property type="match status" value="1"/>
</dbReference>
<dbReference type="PANTHER" id="PTHR13061:SF29">
    <property type="entry name" value="GAMMA CARBONIC ANHYDRASE-LIKE 1, MITOCHONDRIAL-RELATED"/>
    <property type="match status" value="1"/>
</dbReference>
<gene>
    <name evidence="1" type="ORF">NJQ99_13080</name>
</gene>
<dbReference type="SUPFAM" id="SSF51161">
    <property type="entry name" value="Trimeric LpxA-like enzymes"/>
    <property type="match status" value="1"/>
</dbReference>
<dbReference type="RefSeq" id="WP_269333317.1">
    <property type="nucleotide sequence ID" value="NZ_JAMZFT010000003.1"/>
</dbReference>
<dbReference type="Pfam" id="PF00132">
    <property type="entry name" value="Hexapep"/>
    <property type="match status" value="1"/>
</dbReference>
<dbReference type="AlphaFoldDB" id="A0A9J6PD89"/>
<evidence type="ECO:0000313" key="2">
    <source>
        <dbReference type="Proteomes" id="UP001055804"/>
    </source>
</evidence>
<keyword evidence="2" id="KW-1185">Reference proteome</keyword>
<dbReference type="InterPro" id="IPR050484">
    <property type="entry name" value="Transf_Hexapept/Carb_Anhydrase"/>
</dbReference>
<evidence type="ECO:0000313" key="1">
    <source>
        <dbReference type="EMBL" id="MCP1337349.1"/>
    </source>
</evidence>
<dbReference type="EMBL" id="JAMZFT010000003">
    <property type="protein sequence ID" value="MCP1337349.1"/>
    <property type="molecule type" value="Genomic_DNA"/>
</dbReference>
<name>A0A9J6PD89_9PROT</name>
<dbReference type="InterPro" id="IPR001451">
    <property type="entry name" value="Hexapep"/>
</dbReference>
<sequence length="175" mass="18874">MPVYALGDKTPKLPARGNYFIAPSADVIGLVELREGASVWFNCTLRGDNDWIVLGEDVNIQDNTVCHTDQGYPIELARGVTVGHSVTLHSCKVGEYSLIGMGATLLSGSVIGTNCLIAAGALIKEGQEIPDNSLVVGAPGRVVRQLDEKAAAMMRKSAEGYRMNGQRFREQLREL</sequence>
<dbReference type="InterPro" id="IPR047324">
    <property type="entry name" value="LbH_gamma_CA-like"/>
</dbReference>
<dbReference type="Proteomes" id="UP001055804">
    <property type="component" value="Unassembled WGS sequence"/>
</dbReference>
<dbReference type="Gene3D" id="2.160.10.10">
    <property type="entry name" value="Hexapeptide repeat proteins"/>
    <property type="match status" value="1"/>
</dbReference>
<proteinExistence type="predicted"/>
<accession>A0A9J6PD89</accession>
<organism evidence="1 2">
    <name type="scientific">Futiania mangrovi</name>
    <dbReference type="NCBI Taxonomy" id="2959716"/>
    <lineage>
        <taxon>Bacteria</taxon>
        <taxon>Pseudomonadati</taxon>
        <taxon>Pseudomonadota</taxon>
        <taxon>Alphaproteobacteria</taxon>
        <taxon>Futianiales</taxon>
        <taxon>Futianiaceae</taxon>
        <taxon>Futiania</taxon>
    </lineage>
</organism>